<dbReference type="EMBL" id="QMCK01000004">
    <property type="protein sequence ID" value="RAY30195.1"/>
    <property type="molecule type" value="Genomic_DNA"/>
</dbReference>
<keyword evidence="1" id="KW-1133">Transmembrane helix</keyword>
<evidence type="ECO:0000313" key="2">
    <source>
        <dbReference type="EMBL" id="RAY30195.1"/>
    </source>
</evidence>
<comment type="caution">
    <text evidence="2">The sequence shown here is derived from an EMBL/GenBank/DDBJ whole genome shotgun (WGS) entry which is preliminary data.</text>
</comment>
<keyword evidence="1" id="KW-0472">Membrane</keyword>
<feature type="transmembrane region" description="Helical" evidence="1">
    <location>
        <begin position="6"/>
        <end position="27"/>
    </location>
</feature>
<keyword evidence="1" id="KW-0812">Transmembrane</keyword>
<sequence length="132" mass="15524">MVTNNIYPAFIICIFVVFLIIVVTFYIDYRKHSDQVEQIYNLLIKSKLLKIEDYQAWQNLGFWGFGFRAMILSKLLRGKRIKITGSRWLEPQSCKDILSKFDVSWINAYNRKVKIATILFLLLLILASVKDI</sequence>
<evidence type="ECO:0000313" key="3">
    <source>
        <dbReference type="Proteomes" id="UP000250603"/>
    </source>
</evidence>
<dbReference type="RefSeq" id="WP_023330608.1">
    <property type="nucleotide sequence ID" value="NZ_CABGMI010000001.1"/>
</dbReference>
<feature type="transmembrane region" description="Helical" evidence="1">
    <location>
        <begin position="113"/>
        <end position="129"/>
    </location>
</feature>
<dbReference type="Proteomes" id="UP000250603">
    <property type="component" value="Unassembled WGS sequence"/>
</dbReference>
<evidence type="ECO:0000256" key="1">
    <source>
        <dbReference type="SAM" id="Phobius"/>
    </source>
</evidence>
<keyword evidence="3" id="KW-1185">Reference proteome</keyword>
<gene>
    <name evidence="2" type="ORF">DP181_01180</name>
</gene>
<proteinExistence type="predicted"/>
<name>A0ABX9FAQ5_9ENTR</name>
<reference evidence="2 3" key="1">
    <citation type="submission" date="2018-06" db="EMBL/GenBank/DDBJ databases">
        <title>ACT-28, a chromosomally-encoded AmpC with carbapenemase activity from Enterobacter kobei.</title>
        <authorList>
            <person name="Jousset A.B."/>
            <person name="Oueslati S."/>
            <person name="Bernabeu S."/>
            <person name="Takissian J."/>
            <person name="Creton E."/>
            <person name="Vogel A."/>
            <person name="Cotellon G."/>
            <person name="Bonnin R.A."/>
            <person name="Dortet L."/>
            <person name="Naas T."/>
        </authorList>
    </citation>
    <scope>NUCLEOTIDE SEQUENCE [LARGE SCALE GENOMIC DNA]</scope>
    <source>
        <strain evidence="2 3">149H6</strain>
    </source>
</reference>
<accession>A0ABX9FAQ5</accession>
<organism evidence="2 3">
    <name type="scientific">Enterobacter kobei</name>
    <dbReference type="NCBI Taxonomy" id="208224"/>
    <lineage>
        <taxon>Bacteria</taxon>
        <taxon>Pseudomonadati</taxon>
        <taxon>Pseudomonadota</taxon>
        <taxon>Gammaproteobacteria</taxon>
        <taxon>Enterobacterales</taxon>
        <taxon>Enterobacteriaceae</taxon>
        <taxon>Enterobacter</taxon>
        <taxon>Enterobacter cloacae complex</taxon>
    </lineage>
</organism>
<protein>
    <submittedName>
        <fullName evidence="2">Uncharacterized protein</fullName>
    </submittedName>
</protein>